<proteinExistence type="inferred from homology"/>
<name>A0A8H4MAR2_9EURO</name>
<dbReference type="SUPFAM" id="SSF51905">
    <property type="entry name" value="FAD/NAD(P)-binding domain"/>
    <property type="match status" value="1"/>
</dbReference>
<dbReference type="AlphaFoldDB" id="A0A8H4MAR2"/>
<evidence type="ECO:0000256" key="5">
    <source>
        <dbReference type="SAM" id="MobiDB-lite"/>
    </source>
</evidence>
<comment type="caution">
    <text evidence="8">The sequence shown here is derived from an EMBL/GenBank/DDBJ whole genome shotgun (WGS) entry which is preliminary data.</text>
</comment>
<evidence type="ECO:0000259" key="7">
    <source>
        <dbReference type="Pfam" id="PF07976"/>
    </source>
</evidence>
<dbReference type="EMBL" id="JAAAPX010000040">
    <property type="protein sequence ID" value="KAF4238147.1"/>
    <property type="molecule type" value="Genomic_DNA"/>
</dbReference>
<dbReference type="InterPro" id="IPR036188">
    <property type="entry name" value="FAD/NAD-bd_sf"/>
</dbReference>
<dbReference type="InterPro" id="IPR038220">
    <property type="entry name" value="PHOX_C_sf"/>
</dbReference>
<evidence type="ECO:0008006" key="10">
    <source>
        <dbReference type="Google" id="ProtNLM"/>
    </source>
</evidence>
<keyword evidence="2" id="KW-0285">Flavoprotein</keyword>
<protein>
    <recommendedName>
        <fullName evidence="10">Phenol 2-monooxygenase</fullName>
    </recommendedName>
</protein>
<dbReference type="SUPFAM" id="SSF54373">
    <property type="entry name" value="FAD-linked reductases, C-terminal domain"/>
    <property type="match status" value="1"/>
</dbReference>
<dbReference type="PANTHER" id="PTHR43004">
    <property type="entry name" value="TRK SYSTEM POTASSIUM UPTAKE PROTEIN"/>
    <property type="match status" value="1"/>
</dbReference>
<reference evidence="8" key="1">
    <citation type="journal article" date="2020" name="bioRxiv">
        <title>Genomic and phenotypic heterogeneity of clinical isolates of the human pathogens Aspergillus fumigatus, Aspergillus lentulus and Aspergillus fumigatiaffinis.</title>
        <authorList>
            <person name="dos Santos R.A.C."/>
            <person name="Steenwyk J.L."/>
            <person name="Rivero-Menendez O."/>
            <person name="Mead M.E."/>
            <person name="Silva L.P."/>
            <person name="Bastos R.W."/>
            <person name="Alastruey-Izquierdo A."/>
            <person name="Goldman G.H."/>
            <person name="Rokas A."/>
        </authorList>
    </citation>
    <scope>NUCLEOTIDE SEQUENCE</scope>
    <source>
        <strain evidence="8">CNM-CM6805</strain>
    </source>
</reference>
<evidence type="ECO:0000256" key="2">
    <source>
        <dbReference type="ARBA" id="ARBA00022630"/>
    </source>
</evidence>
<reference evidence="8" key="2">
    <citation type="submission" date="2020-04" db="EMBL/GenBank/DDBJ databases">
        <authorList>
            <person name="Santos R.A.C."/>
            <person name="Steenwyk J.L."/>
            <person name="Rivero-Menendez O."/>
            <person name="Mead M.E."/>
            <person name="Silva L.P."/>
            <person name="Bastos R.W."/>
            <person name="Alastruey-Izquierdo A."/>
            <person name="Goldman G.H."/>
            <person name="Rokas A."/>
        </authorList>
    </citation>
    <scope>NUCLEOTIDE SEQUENCE</scope>
    <source>
        <strain evidence="8">CNM-CM6805</strain>
    </source>
</reference>
<dbReference type="GO" id="GO:0071949">
    <property type="term" value="F:FAD binding"/>
    <property type="evidence" value="ECO:0007669"/>
    <property type="project" value="InterPro"/>
</dbReference>
<dbReference type="InterPro" id="IPR036249">
    <property type="entry name" value="Thioredoxin-like_sf"/>
</dbReference>
<dbReference type="Gene3D" id="3.40.30.20">
    <property type="match status" value="1"/>
</dbReference>
<dbReference type="GO" id="GO:0016709">
    <property type="term" value="F:oxidoreductase activity, acting on paired donors, with incorporation or reduction of molecular oxygen, NAD(P)H as one donor, and incorporation of one atom of oxygen"/>
    <property type="evidence" value="ECO:0007669"/>
    <property type="project" value="UniProtKB-ARBA"/>
</dbReference>
<organism evidence="8 9">
    <name type="scientific">Aspergillus fumigatiaffinis</name>
    <dbReference type="NCBI Taxonomy" id="340414"/>
    <lineage>
        <taxon>Eukaryota</taxon>
        <taxon>Fungi</taxon>
        <taxon>Dikarya</taxon>
        <taxon>Ascomycota</taxon>
        <taxon>Pezizomycotina</taxon>
        <taxon>Eurotiomycetes</taxon>
        <taxon>Eurotiomycetidae</taxon>
        <taxon>Eurotiales</taxon>
        <taxon>Aspergillaceae</taxon>
        <taxon>Aspergillus</taxon>
        <taxon>Aspergillus subgen. Fumigati</taxon>
    </lineage>
</organism>
<gene>
    <name evidence="8" type="ORF">CNMCM6805_006601</name>
</gene>
<dbReference type="Pfam" id="PF01494">
    <property type="entry name" value="FAD_binding_3"/>
    <property type="match status" value="1"/>
</dbReference>
<feature type="region of interest" description="Disordered" evidence="5">
    <location>
        <begin position="601"/>
        <end position="623"/>
    </location>
</feature>
<dbReference type="InterPro" id="IPR002938">
    <property type="entry name" value="FAD-bd"/>
</dbReference>
<dbReference type="NCBIfam" id="NF006144">
    <property type="entry name" value="PRK08294.1"/>
    <property type="match status" value="1"/>
</dbReference>
<dbReference type="InterPro" id="IPR050641">
    <property type="entry name" value="RIFMO-like"/>
</dbReference>
<dbReference type="PRINTS" id="PR00420">
    <property type="entry name" value="RNGMNOXGNASE"/>
</dbReference>
<keyword evidence="9" id="KW-1185">Reference proteome</keyword>
<keyword evidence="3" id="KW-0274">FAD</keyword>
<accession>A0A8H4MAR2</accession>
<dbReference type="Pfam" id="PF07976">
    <property type="entry name" value="Phe_hydrox_dim"/>
    <property type="match status" value="1"/>
</dbReference>
<dbReference type="CDD" id="cd02979">
    <property type="entry name" value="PHOX_C"/>
    <property type="match status" value="1"/>
</dbReference>
<evidence type="ECO:0000256" key="4">
    <source>
        <dbReference type="ARBA" id="ARBA00023002"/>
    </source>
</evidence>
<keyword evidence="4" id="KW-0560">Oxidoreductase</keyword>
<dbReference type="Proteomes" id="UP000653565">
    <property type="component" value="Unassembled WGS sequence"/>
</dbReference>
<evidence type="ECO:0000313" key="9">
    <source>
        <dbReference type="Proteomes" id="UP000653565"/>
    </source>
</evidence>
<evidence type="ECO:0000259" key="6">
    <source>
        <dbReference type="Pfam" id="PF01494"/>
    </source>
</evidence>
<dbReference type="PANTHER" id="PTHR43004:SF10">
    <property type="entry name" value="2-MONOOXYGENASE, PUTATIVE (AFU_ORTHOLOGUE AFUA_6G11480)-RELATED"/>
    <property type="match status" value="1"/>
</dbReference>
<feature type="domain" description="FAD-binding" evidence="6">
    <location>
        <begin position="5"/>
        <end position="359"/>
    </location>
</feature>
<evidence type="ECO:0000256" key="3">
    <source>
        <dbReference type="ARBA" id="ARBA00022827"/>
    </source>
</evidence>
<dbReference type="InterPro" id="IPR012941">
    <property type="entry name" value="Phe_hydrox_C_dim_dom"/>
</dbReference>
<feature type="domain" description="Phenol hydroxylase-like C-terminal dimerisation" evidence="7">
    <location>
        <begin position="403"/>
        <end position="598"/>
    </location>
</feature>
<dbReference type="OrthoDB" id="1716816at2759"/>
<dbReference type="SUPFAM" id="SSF52833">
    <property type="entry name" value="Thioredoxin-like"/>
    <property type="match status" value="1"/>
</dbReference>
<evidence type="ECO:0000256" key="1">
    <source>
        <dbReference type="ARBA" id="ARBA00007801"/>
    </source>
</evidence>
<comment type="similarity">
    <text evidence="1">Belongs to the PheA/TfdB FAD monooxygenase family.</text>
</comment>
<dbReference type="Gene3D" id="3.50.50.60">
    <property type="entry name" value="FAD/NAD(P)-binding domain"/>
    <property type="match status" value="1"/>
</dbReference>
<sequence>MSSKFDVVICGSGTAGLAAATWLAQYGVDCKILESRSGPLDVGQADGIQVRSVEIFESFGMAEELLREAYHNIEVAFWGSDPTRSGIGIVRKRSAHATTPGLSHMPRVILNQARFNAMWLEAMRRLNRQEVDYGHKVTKVTVDEDKAKDPEAHPVTIVTENGGKEEVFEAKYCLASDGAHSAVRKSLGFNMVGETSDSIWGVMDVFPRTNFPDIRKQCIIQSDAGSIITIPREGGSMVRVYVELASGTRAKEVTLEHIQNASRQVFQPYALDVADVWWWSAYPIGQRIADHFSKANRVFLTGDACHTHSPKAGQGMNVSLQDGYNIGWKLASVLKGHAGPELLETYVLERQKVADVLINWDKVWAKQMSSIAKEDGGVVDANGKIDFSEIFVKAEAFTAGLTVTYDDSIITQAEGSNQQAATNLKVGMRLQGVQVVRFCDAKVMKSVNALPSDGRWRIIVFPGDIRQQLASTKLNQLGAYLFSNHGPIQKYLPPGADIDSLIEVIVILSGERLEIQQEQIPNAFWPATGKYRMRDLHKIYIDDESYHNGHGHAYEFYGIDPGQGAVAIVRPDQYVSKVLDMKNHEGIGTFFERFLQEKGQTNGSLKDQTNGSLSEHVENYTSG</sequence>
<evidence type="ECO:0000313" key="8">
    <source>
        <dbReference type="EMBL" id="KAF4238147.1"/>
    </source>
</evidence>
<dbReference type="Gene3D" id="3.30.9.10">
    <property type="entry name" value="D-Amino Acid Oxidase, subunit A, domain 2"/>
    <property type="match status" value="1"/>
</dbReference>